<organism evidence="2 3">
    <name type="scientific">Usitatibacter rugosus</name>
    <dbReference type="NCBI Taxonomy" id="2732067"/>
    <lineage>
        <taxon>Bacteria</taxon>
        <taxon>Pseudomonadati</taxon>
        <taxon>Pseudomonadota</taxon>
        <taxon>Betaproteobacteria</taxon>
        <taxon>Nitrosomonadales</taxon>
        <taxon>Usitatibacteraceae</taxon>
        <taxon>Usitatibacter</taxon>
    </lineage>
</organism>
<keyword evidence="1" id="KW-0732">Signal</keyword>
<dbReference type="AlphaFoldDB" id="A0A6M4GS59"/>
<dbReference type="InterPro" id="IPR008969">
    <property type="entry name" value="CarboxyPept-like_regulatory"/>
</dbReference>
<gene>
    <name evidence="2" type="ORF">DSM104443_00189</name>
</gene>
<feature type="signal peptide" evidence="1">
    <location>
        <begin position="1"/>
        <end position="25"/>
    </location>
</feature>
<protein>
    <recommendedName>
        <fullName evidence="4">Plastocyanin</fullName>
    </recommendedName>
</protein>
<dbReference type="InterPro" id="IPR008972">
    <property type="entry name" value="Cupredoxin"/>
</dbReference>
<evidence type="ECO:0000256" key="1">
    <source>
        <dbReference type="SAM" id="SignalP"/>
    </source>
</evidence>
<proteinExistence type="predicted"/>
<evidence type="ECO:0000313" key="2">
    <source>
        <dbReference type="EMBL" id="QJR09153.1"/>
    </source>
</evidence>
<evidence type="ECO:0008006" key="4">
    <source>
        <dbReference type="Google" id="ProtNLM"/>
    </source>
</evidence>
<dbReference type="RefSeq" id="WP_171088850.1">
    <property type="nucleotide sequence ID" value="NZ_CP053069.1"/>
</dbReference>
<dbReference type="CDD" id="cd04221">
    <property type="entry name" value="MauL"/>
    <property type="match status" value="1"/>
</dbReference>
<dbReference type="Proteomes" id="UP000501534">
    <property type="component" value="Chromosome"/>
</dbReference>
<dbReference type="SUPFAM" id="SSF49503">
    <property type="entry name" value="Cupredoxins"/>
    <property type="match status" value="1"/>
</dbReference>
<keyword evidence="3" id="KW-1185">Reference proteome</keyword>
<evidence type="ECO:0000313" key="3">
    <source>
        <dbReference type="Proteomes" id="UP000501534"/>
    </source>
</evidence>
<reference evidence="2 3" key="1">
    <citation type="submission" date="2020-04" db="EMBL/GenBank/DDBJ databases">
        <title>Usitatibacter rugosus gen. nov., sp. nov. and Usitatibacter palustris sp. nov., novel members of Usitatibacteraceae fam. nov. within the order Nitrosomonadales isolated from soil.</title>
        <authorList>
            <person name="Huber K.J."/>
            <person name="Neumann-Schaal M."/>
            <person name="Geppert A."/>
            <person name="Luckner M."/>
            <person name="Wanner G."/>
            <person name="Overmann J."/>
        </authorList>
    </citation>
    <scope>NUCLEOTIDE SEQUENCE [LARGE SCALE GENOMIC DNA]</scope>
    <source>
        <strain evidence="2 3">0125_3</strain>
    </source>
</reference>
<feature type="chain" id="PRO_5027004176" description="Plastocyanin" evidence="1">
    <location>
        <begin position="26"/>
        <end position="217"/>
    </location>
</feature>
<dbReference type="EMBL" id="CP053069">
    <property type="protein sequence ID" value="QJR09153.1"/>
    <property type="molecule type" value="Genomic_DNA"/>
</dbReference>
<dbReference type="KEGG" id="uru:DSM104443_00189"/>
<sequence length="217" mass="23647">MGSRPAVLLPACAALALLTALSVEAAAIEALVRDASGKPLADAVVYATPASGPVEARAAKTVDVQQVDREFVPYVSVIQTGTQVAFPNRDPIQHHVYSFSPAKPFEIKLYTGRPPGEVRFDRPGLVTLGCNIHDWMIAYILVVSTPHFARTDEHGAARLRELPAGAYELRVWHPGQRAAVEPATVTLDAQGRHEAAYVIDVVPRKPRFKPPLDRLKY</sequence>
<dbReference type="InterPro" id="IPR034242">
    <property type="entry name" value="MauL"/>
</dbReference>
<name>A0A6M4GS59_9PROT</name>
<dbReference type="SUPFAM" id="SSF49464">
    <property type="entry name" value="Carboxypeptidase regulatory domain-like"/>
    <property type="match status" value="1"/>
</dbReference>
<accession>A0A6M4GS59</accession>
<dbReference type="Gene3D" id="2.60.40.420">
    <property type="entry name" value="Cupredoxins - blue copper proteins"/>
    <property type="match status" value="1"/>
</dbReference>